<sequence length="266" mass="30449">MTDTLMFWGTGDSMGVPRVHCSCPICEEARTTGRNRRYRSSVSLQSAAHGALLIDCGPDWRTQMEQFGLRDMDQVLITHAHFDHIAGLPEWADACRWQGKKGRVFAPLEVLEIIRRQFSWLEQHLELHDCSAGLDWGSWRIHPWKVCHGKNGYAYAYRFDRTEHTPYSFAYCSDSIHLQGEELLPLYGLQLLILGTNFYKEDAPFHTRSVYDMTEALQLLEETAPVRAIFTHMSHGVDIRLAAEPDGYALPPHVRLAETGWIVPLH</sequence>
<feature type="domain" description="Metallo-beta-lactamase" evidence="4">
    <location>
        <begin position="38"/>
        <end position="232"/>
    </location>
</feature>
<evidence type="ECO:0000259" key="4">
    <source>
        <dbReference type="SMART" id="SM00849"/>
    </source>
</evidence>
<dbReference type="PANTHER" id="PTHR42663:SF6">
    <property type="entry name" value="HYDROLASE C777.06C-RELATED"/>
    <property type="match status" value="1"/>
</dbReference>
<organism evidence="5 6">
    <name type="scientific">Paenibacillus rigui</name>
    <dbReference type="NCBI Taxonomy" id="554312"/>
    <lineage>
        <taxon>Bacteria</taxon>
        <taxon>Bacillati</taxon>
        <taxon>Bacillota</taxon>
        <taxon>Bacilli</taxon>
        <taxon>Bacillales</taxon>
        <taxon>Paenibacillaceae</taxon>
        <taxon>Paenibacillus</taxon>
    </lineage>
</organism>
<dbReference type="Proteomes" id="UP000215509">
    <property type="component" value="Unassembled WGS sequence"/>
</dbReference>
<evidence type="ECO:0000313" key="5">
    <source>
        <dbReference type="EMBL" id="OXM82331.1"/>
    </source>
</evidence>
<dbReference type="CDD" id="cd16279">
    <property type="entry name" value="metallo-hydrolase-like_MBL-fold"/>
    <property type="match status" value="1"/>
</dbReference>
<evidence type="ECO:0000256" key="3">
    <source>
        <dbReference type="ARBA" id="ARBA00048505"/>
    </source>
</evidence>
<reference evidence="5 6" key="1">
    <citation type="submission" date="2017-07" db="EMBL/GenBank/DDBJ databases">
        <title>Genome sequencing and assembly of Paenibacillus rigui.</title>
        <authorList>
            <person name="Mayilraj S."/>
        </authorList>
    </citation>
    <scope>NUCLEOTIDE SEQUENCE [LARGE SCALE GENOMIC DNA]</scope>
    <source>
        <strain evidence="5 6">JCM 16352</strain>
    </source>
</reference>
<comment type="function">
    <text evidence="2">Counteracts the endogenous Pycsar antiviral defense system. Phosphodiesterase that enables metal-dependent hydrolysis of host cyclic nucleotide Pycsar defense signals such as cCMP and cUMP.</text>
</comment>
<evidence type="ECO:0000313" key="6">
    <source>
        <dbReference type="Proteomes" id="UP000215509"/>
    </source>
</evidence>
<comment type="catalytic activity">
    <reaction evidence="1">
        <text>3',5'-cyclic CMP + H2O = CMP + H(+)</text>
        <dbReference type="Rhea" id="RHEA:72675"/>
        <dbReference type="ChEBI" id="CHEBI:15377"/>
        <dbReference type="ChEBI" id="CHEBI:15378"/>
        <dbReference type="ChEBI" id="CHEBI:58003"/>
        <dbReference type="ChEBI" id="CHEBI:60377"/>
    </reaction>
    <physiologicalReaction direction="left-to-right" evidence="1">
        <dbReference type="Rhea" id="RHEA:72676"/>
    </physiologicalReaction>
</comment>
<dbReference type="Pfam" id="PF12706">
    <property type="entry name" value="Lactamase_B_2"/>
    <property type="match status" value="1"/>
</dbReference>
<dbReference type="InterPro" id="IPR036866">
    <property type="entry name" value="RibonucZ/Hydroxyglut_hydro"/>
</dbReference>
<dbReference type="RefSeq" id="WP_094018798.1">
    <property type="nucleotide sequence ID" value="NZ_NMQW01000079.1"/>
</dbReference>
<gene>
    <name evidence="5" type="ORF">CF651_31340</name>
</gene>
<dbReference type="EMBL" id="NMQW01000079">
    <property type="protein sequence ID" value="OXM82331.1"/>
    <property type="molecule type" value="Genomic_DNA"/>
</dbReference>
<dbReference type="AlphaFoldDB" id="A0A229UG43"/>
<protein>
    <submittedName>
        <fullName evidence="5">MBL fold metallo-hydrolase</fullName>
    </submittedName>
</protein>
<dbReference type="Gene3D" id="3.60.15.10">
    <property type="entry name" value="Ribonuclease Z/Hydroxyacylglutathione hydrolase-like"/>
    <property type="match status" value="1"/>
</dbReference>
<comment type="caution">
    <text evidence="5">The sequence shown here is derived from an EMBL/GenBank/DDBJ whole genome shotgun (WGS) entry which is preliminary data.</text>
</comment>
<evidence type="ECO:0000256" key="1">
    <source>
        <dbReference type="ARBA" id="ARBA00034221"/>
    </source>
</evidence>
<dbReference type="SMART" id="SM00849">
    <property type="entry name" value="Lactamase_B"/>
    <property type="match status" value="1"/>
</dbReference>
<dbReference type="OrthoDB" id="9800940at2"/>
<dbReference type="InterPro" id="IPR001279">
    <property type="entry name" value="Metallo-B-lactamas"/>
</dbReference>
<name>A0A229UG43_9BACL</name>
<evidence type="ECO:0000256" key="2">
    <source>
        <dbReference type="ARBA" id="ARBA00034301"/>
    </source>
</evidence>
<accession>A0A229UG43</accession>
<dbReference type="PANTHER" id="PTHR42663">
    <property type="entry name" value="HYDROLASE C777.06C-RELATED-RELATED"/>
    <property type="match status" value="1"/>
</dbReference>
<keyword evidence="5" id="KW-0378">Hydrolase</keyword>
<keyword evidence="6" id="KW-1185">Reference proteome</keyword>
<proteinExistence type="predicted"/>
<dbReference type="GO" id="GO:0016787">
    <property type="term" value="F:hydrolase activity"/>
    <property type="evidence" value="ECO:0007669"/>
    <property type="project" value="UniProtKB-KW"/>
</dbReference>
<dbReference type="SUPFAM" id="SSF56281">
    <property type="entry name" value="Metallo-hydrolase/oxidoreductase"/>
    <property type="match status" value="1"/>
</dbReference>
<comment type="catalytic activity">
    <reaction evidence="3">
        <text>3',5'-cyclic UMP + H2O = UMP + H(+)</text>
        <dbReference type="Rhea" id="RHEA:70575"/>
        <dbReference type="ChEBI" id="CHEBI:15377"/>
        <dbReference type="ChEBI" id="CHEBI:15378"/>
        <dbReference type="ChEBI" id="CHEBI:57865"/>
        <dbReference type="ChEBI" id="CHEBI:184387"/>
    </reaction>
    <physiologicalReaction direction="left-to-right" evidence="3">
        <dbReference type="Rhea" id="RHEA:70576"/>
    </physiologicalReaction>
</comment>